<evidence type="ECO:0008006" key="4">
    <source>
        <dbReference type="Google" id="ProtNLM"/>
    </source>
</evidence>
<dbReference type="AlphaFoldDB" id="A0A974QNC1"/>
<dbReference type="Pfam" id="PF06810">
    <property type="entry name" value="Phage_scaffold"/>
    <property type="match status" value="1"/>
</dbReference>
<reference evidence="2 3" key="1">
    <citation type="journal article" date="2016" name="Front. Microbiol.">
        <title>Comprehensive Phylogenetic Analysis of Bovine Non-aureus Staphylococci Species Based on Whole-Genome Sequencing.</title>
        <authorList>
            <person name="Naushad S."/>
            <person name="Barkema H.W."/>
            <person name="Luby C."/>
            <person name="Condas L.A."/>
            <person name="Nobrega D.B."/>
            <person name="Carson D.A."/>
            <person name="De Buck J."/>
        </authorList>
    </citation>
    <scope>NUCLEOTIDE SEQUENCE [LARGE SCALE GENOMIC DNA]</scope>
    <source>
        <strain evidence="2 3">SNUC 5336</strain>
    </source>
</reference>
<evidence type="ECO:0000313" key="3">
    <source>
        <dbReference type="Proteomes" id="UP000241540"/>
    </source>
</evidence>
<evidence type="ECO:0000256" key="1">
    <source>
        <dbReference type="SAM" id="MobiDB-lite"/>
    </source>
</evidence>
<comment type="caution">
    <text evidence="2">The sequence shown here is derived from an EMBL/GenBank/DDBJ whole genome shotgun (WGS) entry which is preliminary data.</text>
</comment>
<name>A0A974QNC1_STAHO</name>
<evidence type="ECO:0000313" key="2">
    <source>
        <dbReference type="EMBL" id="PTK30821.1"/>
    </source>
</evidence>
<dbReference type="EMBL" id="PZHX01000010">
    <property type="protein sequence ID" value="PTK30821.1"/>
    <property type="molecule type" value="Genomic_DNA"/>
</dbReference>
<dbReference type="InterPro" id="IPR009636">
    <property type="entry name" value="SCAF"/>
</dbReference>
<protein>
    <recommendedName>
        <fullName evidence="4">Phage minor structural protein GP20</fullName>
    </recommendedName>
</protein>
<feature type="compositionally biased region" description="Low complexity" evidence="1">
    <location>
        <begin position="160"/>
        <end position="183"/>
    </location>
</feature>
<dbReference type="RefSeq" id="WP_107640195.1">
    <property type="nucleotide sequence ID" value="NZ_PZHX01000010.1"/>
</dbReference>
<feature type="region of interest" description="Disordered" evidence="1">
    <location>
        <begin position="35"/>
        <end position="75"/>
    </location>
</feature>
<accession>A0A974QNC1</accession>
<dbReference type="Proteomes" id="UP000241540">
    <property type="component" value="Unassembled WGS sequence"/>
</dbReference>
<gene>
    <name evidence="2" type="ORF">BUZ51_06285</name>
</gene>
<organism evidence="2 3">
    <name type="scientific">Staphylococcus hominis</name>
    <dbReference type="NCBI Taxonomy" id="1290"/>
    <lineage>
        <taxon>Bacteria</taxon>
        <taxon>Bacillati</taxon>
        <taxon>Bacillota</taxon>
        <taxon>Bacilli</taxon>
        <taxon>Bacillales</taxon>
        <taxon>Staphylococcaceae</taxon>
        <taxon>Staphylococcus</taxon>
    </lineage>
</organism>
<sequence>MAFSRDELKEIGVADDQIDSVMSLYGKNVQSLKDEVQTHKQREKEAKDEVKSYEKRMQEQDEQLSELKAKASKGEDLTERINALQEENKQKDEQRKQELNAVKLQYEIDKELNRTGAKNTLAVMALIDRESISYDDEKGLRGLKEQLEDIKESDPYLFTSNNADNDNSQNANSQNNNNSSNYNAGGGRGNNGNEPDADALGEQYYKDLFGDN</sequence>
<feature type="region of interest" description="Disordered" evidence="1">
    <location>
        <begin position="152"/>
        <end position="201"/>
    </location>
</feature>
<proteinExistence type="predicted"/>